<dbReference type="eggNOG" id="COG2050">
    <property type="taxonomic scope" value="Bacteria"/>
</dbReference>
<dbReference type="STRING" id="1121927.GOHSU_08_00500"/>
<keyword evidence="5" id="KW-1185">Reference proteome</keyword>
<dbReference type="Pfam" id="PF03061">
    <property type="entry name" value="4HBT"/>
    <property type="match status" value="1"/>
</dbReference>
<reference evidence="4 5" key="1">
    <citation type="submission" date="2012-12" db="EMBL/GenBank/DDBJ databases">
        <title>Whole genome shotgun sequence of Gordonia hirsuta NBRC 16056.</title>
        <authorList>
            <person name="Isaki-Nakamura S."/>
            <person name="Hosoyama A."/>
            <person name="Tsuchikane K."/>
            <person name="Katsumata H."/>
            <person name="Baba S."/>
            <person name="Yamazaki S."/>
            <person name="Fujita N."/>
        </authorList>
    </citation>
    <scope>NUCLEOTIDE SEQUENCE [LARGE SCALE GENOMIC DNA]</scope>
    <source>
        <strain evidence="4 5">NBRC 16056</strain>
    </source>
</reference>
<dbReference type="Gene3D" id="3.10.129.10">
    <property type="entry name" value="Hotdog Thioesterase"/>
    <property type="match status" value="2"/>
</dbReference>
<dbReference type="GO" id="GO:0047617">
    <property type="term" value="F:fatty acyl-CoA hydrolase activity"/>
    <property type="evidence" value="ECO:0007669"/>
    <property type="project" value="InterPro"/>
</dbReference>
<dbReference type="AlphaFoldDB" id="L7L915"/>
<keyword evidence="2" id="KW-0378">Hydrolase</keyword>
<proteinExistence type="inferred from homology"/>
<dbReference type="InterPro" id="IPR039298">
    <property type="entry name" value="ACOT13"/>
</dbReference>
<dbReference type="EMBL" id="BANT01000008">
    <property type="protein sequence ID" value="GAC56522.1"/>
    <property type="molecule type" value="Genomic_DNA"/>
</dbReference>
<dbReference type="InterPro" id="IPR006683">
    <property type="entry name" value="Thioestr_dom"/>
</dbReference>
<organism evidence="4 5">
    <name type="scientific">Gordonia hirsuta DSM 44140 = NBRC 16056</name>
    <dbReference type="NCBI Taxonomy" id="1121927"/>
    <lineage>
        <taxon>Bacteria</taxon>
        <taxon>Bacillati</taxon>
        <taxon>Actinomycetota</taxon>
        <taxon>Actinomycetes</taxon>
        <taxon>Mycobacteriales</taxon>
        <taxon>Gordoniaceae</taxon>
        <taxon>Gordonia</taxon>
    </lineage>
</organism>
<accession>L7L915</accession>
<dbReference type="CDD" id="cd03443">
    <property type="entry name" value="PaaI_thioesterase"/>
    <property type="match status" value="1"/>
</dbReference>
<dbReference type="PANTHER" id="PTHR21660:SF1">
    <property type="entry name" value="ACYL-COENZYME A THIOESTERASE 13"/>
    <property type="match status" value="1"/>
</dbReference>
<dbReference type="SUPFAM" id="SSF54637">
    <property type="entry name" value="Thioesterase/thiol ester dehydrase-isomerase"/>
    <property type="match status" value="2"/>
</dbReference>
<evidence type="ECO:0000313" key="4">
    <source>
        <dbReference type="EMBL" id="GAC56522.1"/>
    </source>
</evidence>
<feature type="domain" description="Thioesterase" evidence="3">
    <location>
        <begin position="201"/>
        <end position="276"/>
    </location>
</feature>
<sequence length="293" mass="30696">MTIEFSTPFTAFGVGRRPGSELAEMVQFLGPGLTDHRGLIELPALAVLFDDIGGLPFFFSGPGATVQARMSMSMLDRPRVDEELDAVAELVMSDAGYGAAAVRVTGDEGRPLCFGSARNVRVARELVVEGDHMQLPEPTAPAGTPATPDPAKPGSEVIDGMVRAWTSLGPLGELLGGALDHAHDGNVLFLCTTAGWMSNIMGTMHGGVIAAVVAQGLSYAAQATTPAGVDYQLLDFTVAFHRSPIVDGRTITVRTRPVKVGRRLGVFAAELYDGEVLLASGSADVRFDAVDAG</sequence>
<dbReference type="OrthoDB" id="9813282at2"/>
<name>L7L915_9ACTN</name>
<evidence type="ECO:0000313" key="5">
    <source>
        <dbReference type="Proteomes" id="UP000053405"/>
    </source>
</evidence>
<dbReference type="RefSeq" id="WP_005936904.1">
    <property type="nucleotide sequence ID" value="NZ_ATVK01000043.1"/>
</dbReference>
<evidence type="ECO:0000256" key="1">
    <source>
        <dbReference type="ARBA" id="ARBA00008324"/>
    </source>
</evidence>
<evidence type="ECO:0000259" key="3">
    <source>
        <dbReference type="Pfam" id="PF03061"/>
    </source>
</evidence>
<dbReference type="InterPro" id="IPR003736">
    <property type="entry name" value="PAAI_dom"/>
</dbReference>
<dbReference type="PANTHER" id="PTHR21660">
    <property type="entry name" value="THIOESTERASE SUPERFAMILY MEMBER-RELATED"/>
    <property type="match status" value="1"/>
</dbReference>
<comment type="similarity">
    <text evidence="1">Belongs to the thioesterase PaaI family.</text>
</comment>
<dbReference type="Proteomes" id="UP000053405">
    <property type="component" value="Unassembled WGS sequence"/>
</dbReference>
<gene>
    <name evidence="4" type="ORF">GOHSU_08_00500</name>
</gene>
<dbReference type="NCBIfam" id="TIGR00369">
    <property type="entry name" value="unchar_dom_1"/>
    <property type="match status" value="1"/>
</dbReference>
<evidence type="ECO:0000256" key="2">
    <source>
        <dbReference type="ARBA" id="ARBA00022801"/>
    </source>
</evidence>
<comment type="caution">
    <text evidence="4">The sequence shown here is derived from an EMBL/GenBank/DDBJ whole genome shotgun (WGS) entry which is preliminary data.</text>
</comment>
<dbReference type="InterPro" id="IPR029069">
    <property type="entry name" value="HotDog_dom_sf"/>
</dbReference>
<protein>
    <recommendedName>
        <fullName evidence="3">Thioesterase domain-containing protein</fullName>
    </recommendedName>
</protein>